<dbReference type="Proteomes" id="UP000027190">
    <property type="component" value="Unassembled WGS sequence"/>
</dbReference>
<feature type="region of interest" description="Disordered" evidence="1">
    <location>
        <begin position="103"/>
        <end position="129"/>
    </location>
</feature>
<proteinExistence type="predicted"/>
<evidence type="ECO:0000313" key="3">
    <source>
        <dbReference type="Proteomes" id="UP000027190"/>
    </source>
</evidence>
<protein>
    <submittedName>
        <fullName evidence="2">Uncharacterized protein</fullName>
    </submittedName>
</protein>
<accession>A0A062U9U5</accession>
<feature type="compositionally biased region" description="Low complexity" evidence="1">
    <location>
        <begin position="119"/>
        <end position="129"/>
    </location>
</feature>
<dbReference type="RefSeq" id="WP_034743596.1">
    <property type="nucleotide sequence ID" value="NZ_AWFG01000074.1"/>
</dbReference>
<gene>
    <name evidence="2" type="ORF">HY30_09485</name>
</gene>
<dbReference type="PATRIC" id="fig|1280947.3.peg.3348"/>
<reference evidence="2 3" key="1">
    <citation type="journal article" date="2014" name="Antonie Van Leeuwenhoek">
        <title>Hyphomonas beringensis sp. nov. and Hyphomonas chukchiensis sp. nov., isolated from surface seawater of the Bering Sea and Chukchi Sea.</title>
        <authorList>
            <person name="Li C."/>
            <person name="Lai Q."/>
            <person name="Li G."/>
            <person name="Dong C."/>
            <person name="Wang J."/>
            <person name="Liao Y."/>
            <person name="Shao Z."/>
        </authorList>
    </citation>
    <scope>NUCLEOTIDE SEQUENCE [LARGE SCALE GENOMIC DNA]</scope>
    <source>
        <strain evidence="2 3">BH-BN04-4</strain>
    </source>
</reference>
<organism evidence="2 3">
    <name type="scientific">Hyphomonas chukchiensis</name>
    <dbReference type="NCBI Taxonomy" id="1280947"/>
    <lineage>
        <taxon>Bacteria</taxon>
        <taxon>Pseudomonadati</taxon>
        <taxon>Pseudomonadota</taxon>
        <taxon>Alphaproteobacteria</taxon>
        <taxon>Hyphomonadales</taxon>
        <taxon>Hyphomonadaceae</taxon>
        <taxon>Hyphomonas</taxon>
    </lineage>
</organism>
<keyword evidence="3" id="KW-1185">Reference proteome</keyword>
<evidence type="ECO:0000256" key="1">
    <source>
        <dbReference type="SAM" id="MobiDB-lite"/>
    </source>
</evidence>
<name>A0A062U9U5_9PROT</name>
<dbReference type="OrthoDB" id="9830640at2"/>
<evidence type="ECO:0000313" key="2">
    <source>
        <dbReference type="EMBL" id="KCZ54508.1"/>
    </source>
</evidence>
<sequence>MDQLLASLFARVRNLMDDFISRIGGGPAVTMSRAAFREACKELRKIEDTLRAALSTMAVDVVLPPLPPKPTATPSADRAAPKPAATKPTPCVGVFNPCMPLDTPAEAPKSARSVSAPRTPTETPEPTTESLLRRIARMQAVLDNPLPYAERVARHIDETAKIGSPDVMEYALKLALPPDLASDPNVTSYLLALQPKWPPG</sequence>
<dbReference type="AlphaFoldDB" id="A0A062U9U5"/>
<dbReference type="EMBL" id="AWFG01000074">
    <property type="protein sequence ID" value="KCZ54508.1"/>
    <property type="molecule type" value="Genomic_DNA"/>
</dbReference>
<comment type="caution">
    <text evidence="2">The sequence shown here is derived from an EMBL/GenBank/DDBJ whole genome shotgun (WGS) entry which is preliminary data.</text>
</comment>
<feature type="region of interest" description="Disordered" evidence="1">
    <location>
        <begin position="65"/>
        <end position="85"/>
    </location>
</feature>